<comment type="subcellular location">
    <subcellularLocation>
        <location evidence="1">Cell membrane</location>
        <topology evidence="1">Multi-pass membrane protein</topology>
    </subcellularLocation>
</comment>
<keyword evidence="4 6" id="KW-1133">Transmembrane helix</keyword>
<name>A0ABN8T5U3_9ENTR</name>
<organism evidence="7 8">
    <name type="scientific">Pseudocitrobacter vendiensis</name>
    <dbReference type="NCBI Taxonomy" id="2488306"/>
    <lineage>
        <taxon>Bacteria</taxon>
        <taxon>Pseudomonadati</taxon>
        <taxon>Pseudomonadota</taxon>
        <taxon>Gammaproteobacteria</taxon>
        <taxon>Enterobacterales</taxon>
        <taxon>Enterobacteriaceae</taxon>
        <taxon>Pseudocitrobacter</taxon>
    </lineage>
</organism>
<feature type="transmembrane region" description="Helical" evidence="6">
    <location>
        <begin position="47"/>
        <end position="66"/>
    </location>
</feature>
<protein>
    <submittedName>
        <fullName evidence="7">Integral membrane protein</fullName>
    </submittedName>
</protein>
<keyword evidence="2" id="KW-1003">Cell membrane</keyword>
<comment type="caution">
    <text evidence="7">The sequence shown here is derived from an EMBL/GenBank/DDBJ whole genome shotgun (WGS) entry which is preliminary data.</text>
</comment>
<feature type="transmembrane region" description="Helical" evidence="6">
    <location>
        <begin position="234"/>
        <end position="255"/>
    </location>
</feature>
<dbReference type="PANTHER" id="PTHR39087">
    <property type="entry name" value="UPF0104 MEMBRANE PROTEIN MJ1595"/>
    <property type="match status" value="1"/>
</dbReference>
<feature type="transmembrane region" description="Helical" evidence="6">
    <location>
        <begin position="86"/>
        <end position="106"/>
    </location>
</feature>
<feature type="transmembrane region" description="Helical" evidence="6">
    <location>
        <begin position="127"/>
        <end position="152"/>
    </location>
</feature>
<keyword evidence="3 6" id="KW-0812">Transmembrane</keyword>
<dbReference type="Proteomes" id="UP001152651">
    <property type="component" value="Unassembled WGS sequence"/>
</dbReference>
<evidence type="ECO:0000256" key="2">
    <source>
        <dbReference type="ARBA" id="ARBA00022475"/>
    </source>
</evidence>
<evidence type="ECO:0000313" key="8">
    <source>
        <dbReference type="Proteomes" id="UP001152651"/>
    </source>
</evidence>
<sequence length="322" mass="36342">MKWMSKTQWKWTKRALTWLFLVAVAVLLVLYARKIDWHEVWNVIRDYNRLALLGAVGLVIFNYLLYGCYDLLARVWCGHKLAKRQVMLVSFICYAFNLTLSTWVGGIGMRYRLYSRLGLKPGTITRIFSLSISTNWLGYLLLAGVMFTIGAIDLPPHWYINDTTLQLLGAALLAMVLVYLGFCAFAKKRQYSVKGQKLVLPTWKFALAQMAISSLNWMAMGATIWLLMGQSVDYFFVLGVLLVSSIVAVIVHIPAGIGVLEAVFVALLASEEVSSGTIIAALLVWRVLYYFIPLLLALVCYLGLESQAKRIRERNETAGKSY</sequence>
<dbReference type="InterPro" id="IPR022791">
    <property type="entry name" value="L-PG_synthase/AglD"/>
</dbReference>
<gene>
    <name evidence="7" type="ORF">FBBNIHIM_01260</name>
</gene>
<evidence type="ECO:0000256" key="6">
    <source>
        <dbReference type="SAM" id="Phobius"/>
    </source>
</evidence>
<feature type="transmembrane region" description="Helical" evidence="6">
    <location>
        <begin position="164"/>
        <end position="185"/>
    </location>
</feature>
<proteinExistence type="predicted"/>
<evidence type="ECO:0000313" key="7">
    <source>
        <dbReference type="EMBL" id="CAH6635440.1"/>
    </source>
</evidence>
<evidence type="ECO:0000256" key="5">
    <source>
        <dbReference type="ARBA" id="ARBA00023136"/>
    </source>
</evidence>
<evidence type="ECO:0000256" key="3">
    <source>
        <dbReference type="ARBA" id="ARBA00022692"/>
    </source>
</evidence>
<evidence type="ECO:0000256" key="1">
    <source>
        <dbReference type="ARBA" id="ARBA00004651"/>
    </source>
</evidence>
<dbReference type="EMBL" id="CALSBS010000001">
    <property type="protein sequence ID" value="CAH6635440.1"/>
    <property type="molecule type" value="Genomic_DNA"/>
</dbReference>
<dbReference type="Pfam" id="PF03706">
    <property type="entry name" value="LPG_synthase_TM"/>
    <property type="match status" value="1"/>
</dbReference>
<dbReference type="PANTHER" id="PTHR39087:SF2">
    <property type="entry name" value="UPF0104 MEMBRANE PROTEIN MJ1595"/>
    <property type="match status" value="1"/>
</dbReference>
<keyword evidence="5 6" id="KW-0472">Membrane</keyword>
<reference evidence="7" key="1">
    <citation type="submission" date="2022-05" db="EMBL/GenBank/DDBJ databases">
        <authorList>
            <person name="Blom J."/>
        </authorList>
    </citation>
    <scope>NUCLEOTIDE SEQUENCE</scope>
    <source>
        <strain evidence="7">Type strain: CPO20170097</strain>
    </source>
</reference>
<feature type="transmembrane region" description="Helical" evidence="6">
    <location>
        <begin position="287"/>
        <end position="304"/>
    </location>
</feature>
<feature type="transmembrane region" description="Helical" evidence="6">
    <location>
        <begin position="15"/>
        <end position="35"/>
    </location>
</feature>
<keyword evidence="8" id="KW-1185">Reference proteome</keyword>
<accession>A0ABN8T5U3</accession>
<evidence type="ECO:0000256" key="4">
    <source>
        <dbReference type="ARBA" id="ARBA00022989"/>
    </source>
</evidence>